<sequence>MLGERPPVWNFSQQRRKGIAPAQSHFNVLRVLVSRSKRSFETLLKKIWNTDRFQFFHGVLNSKGCFFSLRLNLNLWPQNFEVKSFSRQVFTTCWALNTVTIPRADICKFQVSARNSARVSQAAPKRTRMASSSRLDFPSLPVHQRMS</sequence>
<dbReference type="InParanoid" id="A0A7J8FZ34"/>
<organism evidence="1 2">
    <name type="scientific">Molossus molossus</name>
    <name type="common">Pallas' mastiff bat</name>
    <name type="synonym">Vespertilio molossus</name>
    <dbReference type="NCBI Taxonomy" id="27622"/>
    <lineage>
        <taxon>Eukaryota</taxon>
        <taxon>Metazoa</taxon>
        <taxon>Chordata</taxon>
        <taxon>Craniata</taxon>
        <taxon>Vertebrata</taxon>
        <taxon>Euteleostomi</taxon>
        <taxon>Mammalia</taxon>
        <taxon>Eutheria</taxon>
        <taxon>Laurasiatheria</taxon>
        <taxon>Chiroptera</taxon>
        <taxon>Yangochiroptera</taxon>
        <taxon>Molossidae</taxon>
        <taxon>Molossus</taxon>
    </lineage>
</organism>
<dbReference type="AlphaFoldDB" id="A0A7J8FZ34"/>
<dbReference type="EMBL" id="JACASF010000010">
    <property type="protein sequence ID" value="KAF6452987.1"/>
    <property type="molecule type" value="Genomic_DNA"/>
</dbReference>
<reference evidence="1 2" key="1">
    <citation type="journal article" date="2020" name="Nature">
        <title>Six reference-quality genomes reveal evolution of bat adaptations.</title>
        <authorList>
            <person name="Jebb D."/>
            <person name="Huang Z."/>
            <person name="Pippel M."/>
            <person name="Hughes G.M."/>
            <person name="Lavrichenko K."/>
            <person name="Devanna P."/>
            <person name="Winkler S."/>
            <person name="Jermiin L.S."/>
            <person name="Skirmuntt E.C."/>
            <person name="Katzourakis A."/>
            <person name="Burkitt-Gray L."/>
            <person name="Ray D.A."/>
            <person name="Sullivan K.A.M."/>
            <person name="Roscito J.G."/>
            <person name="Kirilenko B.M."/>
            <person name="Davalos L.M."/>
            <person name="Corthals A.P."/>
            <person name="Power M.L."/>
            <person name="Jones G."/>
            <person name="Ransome R.D."/>
            <person name="Dechmann D.K.N."/>
            <person name="Locatelli A.G."/>
            <person name="Puechmaille S.J."/>
            <person name="Fedrigo O."/>
            <person name="Jarvis E.D."/>
            <person name="Hiller M."/>
            <person name="Vernes S.C."/>
            <person name="Myers E.W."/>
            <person name="Teeling E.C."/>
        </authorList>
    </citation>
    <scope>NUCLEOTIDE SEQUENCE [LARGE SCALE GENOMIC DNA]</scope>
    <source>
        <strain evidence="1">MMolMol1</strain>
        <tissue evidence="1">Muscle</tissue>
    </source>
</reference>
<dbReference type="Proteomes" id="UP000550707">
    <property type="component" value="Unassembled WGS sequence"/>
</dbReference>
<keyword evidence="2" id="KW-1185">Reference proteome</keyword>
<accession>A0A7J8FZ34</accession>
<protein>
    <submittedName>
        <fullName evidence="1">Uncharacterized protein</fullName>
    </submittedName>
</protein>
<gene>
    <name evidence="1" type="ORF">HJG59_008263</name>
</gene>
<proteinExistence type="predicted"/>
<evidence type="ECO:0000313" key="1">
    <source>
        <dbReference type="EMBL" id="KAF6452987.1"/>
    </source>
</evidence>
<evidence type="ECO:0000313" key="2">
    <source>
        <dbReference type="Proteomes" id="UP000550707"/>
    </source>
</evidence>
<comment type="caution">
    <text evidence="1">The sequence shown here is derived from an EMBL/GenBank/DDBJ whole genome shotgun (WGS) entry which is preliminary data.</text>
</comment>
<name>A0A7J8FZ34_MOLMO</name>